<reference evidence="4 5" key="1">
    <citation type="submission" date="2017-07" db="EMBL/GenBank/DDBJ databases">
        <title>Isolation and whole genome analysis of endospore-forming bacteria from heroin.</title>
        <authorList>
            <person name="Kalinowski J."/>
            <person name="Ahrens B."/>
            <person name="Al-Dilaimi A."/>
            <person name="Winkler A."/>
            <person name="Wibberg D."/>
            <person name="Schleenbecker U."/>
            <person name="Ruckert C."/>
            <person name="Wolfel R."/>
            <person name="Grass G."/>
        </authorList>
    </citation>
    <scope>NUCLEOTIDE SEQUENCE [LARGE SCALE GENOMIC DNA]</scope>
    <source>
        <strain evidence="4 5">7528</strain>
    </source>
</reference>
<evidence type="ECO:0000256" key="1">
    <source>
        <dbReference type="ARBA" id="ARBA00022603"/>
    </source>
</evidence>
<dbReference type="PROSITE" id="PS51682">
    <property type="entry name" value="SAM_OMT_I"/>
    <property type="match status" value="1"/>
</dbReference>
<comment type="caution">
    <text evidence="4">The sequence shown here is derived from an EMBL/GenBank/DDBJ whole genome shotgun (WGS) entry which is preliminary data.</text>
</comment>
<dbReference type="Gene3D" id="3.40.50.150">
    <property type="entry name" value="Vaccinia Virus protein VP39"/>
    <property type="match status" value="1"/>
</dbReference>
<dbReference type="InterPro" id="IPR029063">
    <property type="entry name" value="SAM-dependent_MTases_sf"/>
</dbReference>
<proteinExistence type="predicted"/>
<evidence type="ECO:0000256" key="2">
    <source>
        <dbReference type="ARBA" id="ARBA00022679"/>
    </source>
</evidence>
<dbReference type="PANTHER" id="PTHR10509:SF14">
    <property type="entry name" value="CAFFEOYL-COA O-METHYLTRANSFERASE 3-RELATED"/>
    <property type="match status" value="1"/>
</dbReference>
<keyword evidence="1 4" id="KW-0489">Methyltransferase</keyword>
<sequence length="223" mass="24641">MKRLENKWNDVDTVFLNSLLPAEEDHNYVLEANREAELPQIDVSPLQGKLLHLLAKIKGAKHILEIGTLGGYSTIWLAKALPAAGKLYTLENHPYYAEVARSNIATAGLEDKAEVVVGNAIDTLPELYDEQKNVFDFIFLDADKQSYPVYLNWAIKLAAPGAVIVADNVVREGEVANEQSTDERVQGVQQFLKLLSNEPRIEATAVQTVGSKGYDGFVLGYVK</sequence>
<protein>
    <submittedName>
        <fullName evidence="4">Methyltransferase</fullName>
    </submittedName>
</protein>
<organism evidence="4 5">
    <name type="scientific">Terribacillus saccharophilus</name>
    <dbReference type="NCBI Taxonomy" id="361277"/>
    <lineage>
        <taxon>Bacteria</taxon>
        <taxon>Bacillati</taxon>
        <taxon>Bacillota</taxon>
        <taxon>Bacilli</taxon>
        <taxon>Bacillales</taxon>
        <taxon>Bacillaceae</taxon>
        <taxon>Terribacillus</taxon>
    </lineage>
</organism>
<accession>A0A268AB66</accession>
<dbReference type="GO" id="GO:0008757">
    <property type="term" value="F:S-adenosylmethionine-dependent methyltransferase activity"/>
    <property type="evidence" value="ECO:0007669"/>
    <property type="project" value="TreeGrafter"/>
</dbReference>
<dbReference type="InterPro" id="IPR002935">
    <property type="entry name" value="SAM_O-MeTrfase"/>
</dbReference>
<evidence type="ECO:0000313" key="4">
    <source>
        <dbReference type="EMBL" id="PAD21364.1"/>
    </source>
</evidence>
<keyword evidence="2 4" id="KW-0808">Transferase</keyword>
<gene>
    <name evidence="4" type="ORF">CHH64_09270</name>
</gene>
<evidence type="ECO:0000313" key="5">
    <source>
        <dbReference type="Proteomes" id="UP000216013"/>
    </source>
</evidence>
<dbReference type="Proteomes" id="UP000216013">
    <property type="component" value="Unassembled WGS sequence"/>
</dbReference>
<dbReference type="GO" id="GO:0008171">
    <property type="term" value="F:O-methyltransferase activity"/>
    <property type="evidence" value="ECO:0007669"/>
    <property type="project" value="InterPro"/>
</dbReference>
<dbReference type="CDD" id="cd02440">
    <property type="entry name" value="AdoMet_MTases"/>
    <property type="match status" value="1"/>
</dbReference>
<dbReference type="EMBL" id="NPBV01000013">
    <property type="protein sequence ID" value="PAD21364.1"/>
    <property type="molecule type" value="Genomic_DNA"/>
</dbReference>
<dbReference type="GO" id="GO:0032259">
    <property type="term" value="P:methylation"/>
    <property type="evidence" value="ECO:0007669"/>
    <property type="project" value="UniProtKB-KW"/>
</dbReference>
<dbReference type="InterPro" id="IPR050362">
    <property type="entry name" value="Cation-dep_OMT"/>
</dbReference>
<dbReference type="RefSeq" id="WP_095260967.1">
    <property type="nucleotide sequence ID" value="NZ_NPBV01000013.1"/>
</dbReference>
<evidence type="ECO:0000256" key="3">
    <source>
        <dbReference type="ARBA" id="ARBA00022691"/>
    </source>
</evidence>
<dbReference type="AlphaFoldDB" id="A0A268AB66"/>
<dbReference type="Pfam" id="PF01596">
    <property type="entry name" value="Methyltransf_3"/>
    <property type="match status" value="1"/>
</dbReference>
<name>A0A268AB66_9BACI</name>
<dbReference type="PANTHER" id="PTHR10509">
    <property type="entry name" value="O-METHYLTRANSFERASE-RELATED"/>
    <property type="match status" value="1"/>
</dbReference>
<keyword evidence="3" id="KW-0949">S-adenosyl-L-methionine</keyword>
<dbReference type="SUPFAM" id="SSF53335">
    <property type="entry name" value="S-adenosyl-L-methionine-dependent methyltransferases"/>
    <property type="match status" value="1"/>
</dbReference>